<evidence type="ECO:0000313" key="1">
    <source>
        <dbReference type="EMBL" id="CAI6094580.1"/>
    </source>
</evidence>
<keyword evidence="2" id="KW-1185">Reference proteome</keyword>
<reference evidence="1" key="1">
    <citation type="submission" date="2023-01" db="EMBL/GenBank/DDBJ databases">
        <authorList>
            <person name="Piombo E."/>
        </authorList>
    </citation>
    <scope>NUCLEOTIDE SEQUENCE</scope>
</reference>
<gene>
    <name evidence="1" type="ORF">CCHLO57077_00009429</name>
</gene>
<proteinExistence type="predicted"/>
<dbReference type="AlphaFoldDB" id="A0AA35MDA5"/>
<sequence length="138" mass="15471">MAASLRSFRLLTVNTTPERAKRVVGRLTETLKDRYSITHVDNCQSEILLLFYRRASQSGLTNDPEIDEVTSKVELHKPDVLFSASMWTPEEHQQIHSLARAALPNIKLLAIPTGLHVDKGPDGIVEFLKEQAPKVLEA</sequence>
<organism evidence="1 2">
    <name type="scientific">Clonostachys chloroleuca</name>
    <dbReference type="NCBI Taxonomy" id="1926264"/>
    <lineage>
        <taxon>Eukaryota</taxon>
        <taxon>Fungi</taxon>
        <taxon>Dikarya</taxon>
        <taxon>Ascomycota</taxon>
        <taxon>Pezizomycotina</taxon>
        <taxon>Sordariomycetes</taxon>
        <taxon>Hypocreomycetidae</taxon>
        <taxon>Hypocreales</taxon>
        <taxon>Bionectriaceae</taxon>
        <taxon>Clonostachys</taxon>
    </lineage>
</organism>
<evidence type="ECO:0000313" key="2">
    <source>
        <dbReference type="Proteomes" id="UP001160390"/>
    </source>
</evidence>
<name>A0AA35MDA5_9HYPO</name>
<dbReference type="EMBL" id="CABFNP030001256">
    <property type="protein sequence ID" value="CAI6094580.1"/>
    <property type="molecule type" value="Genomic_DNA"/>
</dbReference>
<comment type="caution">
    <text evidence="1">The sequence shown here is derived from an EMBL/GenBank/DDBJ whole genome shotgun (WGS) entry which is preliminary data.</text>
</comment>
<dbReference type="Proteomes" id="UP001160390">
    <property type="component" value="Unassembled WGS sequence"/>
</dbReference>
<protein>
    <submittedName>
        <fullName evidence="1">Uncharacterized protein</fullName>
    </submittedName>
</protein>
<accession>A0AA35MDA5</accession>